<feature type="domain" description="N-acetyltransferase" evidence="1">
    <location>
        <begin position="6"/>
        <end position="154"/>
    </location>
</feature>
<reference evidence="2 3" key="1">
    <citation type="submission" date="2023-12" db="EMBL/GenBank/DDBJ databases">
        <title>Description of Novel Strain Fulvimarina sp. 2208YS6-2-32 isolated from Uroteuthis (Photololigo) edulis.</title>
        <authorList>
            <person name="Park J.-S."/>
        </authorList>
    </citation>
    <scope>NUCLEOTIDE SEQUENCE [LARGE SCALE GENOMIC DNA]</scope>
    <source>
        <strain evidence="2 3">2208YS6-2-32</strain>
    </source>
</reference>
<sequence length="171" mass="18905">MAPKGYAIHMMEPGEVPTLLALHESAREIEPPAVATSGDPAFALNEFTRFLLAHEVFVAREKKTGERLGFAAAAAEHDLYWIARLAVRPDVAGIGLDGALLRAVAERAHWFFYRALGVPVAGAASRSASFYQNHGFIRIPQTDLPAWLDTKRRRVADGDDPDDRIVMLKWL</sequence>
<accession>A0ABU5HZN7</accession>
<dbReference type="SUPFAM" id="SSF55729">
    <property type="entry name" value="Acyl-CoA N-acyltransferases (Nat)"/>
    <property type="match status" value="1"/>
</dbReference>
<comment type="caution">
    <text evidence="2">The sequence shown here is derived from an EMBL/GenBank/DDBJ whole genome shotgun (WGS) entry which is preliminary data.</text>
</comment>
<dbReference type="Proteomes" id="UP001294412">
    <property type="component" value="Unassembled WGS sequence"/>
</dbReference>
<keyword evidence="3" id="KW-1185">Reference proteome</keyword>
<dbReference type="RefSeq" id="WP_322185875.1">
    <property type="nucleotide sequence ID" value="NZ_JAXLPB010000001.1"/>
</dbReference>
<protein>
    <submittedName>
        <fullName evidence="2">GNAT family N-acetyltransferase</fullName>
    </submittedName>
</protein>
<name>A0ABU5HZN7_9HYPH</name>
<gene>
    <name evidence="2" type="ORF">U0C82_04590</name>
</gene>
<dbReference type="InterPro" id="IPR016181">
    <property type="entry name" value="Acyl_CoA_acyltransferase"/>
</dbReference>
<evidence type="ECO:0000313" key="2">
    <source>
        <dbReference type="EMBL" id="MDY8108431.1"/>
    </source>
</evidence>
<dbReference type="EMBL" id="JAXLPB010000001">
    <property type="protein sequence ID" value="MDY8108431.1"/>
    <property type="molecule type" value="Genomic_DNA"/>
</dbReference>
<evidence type="ECO:0000313" key="3">
    <source>
        <dbReference type="Proteomes" id="UP001294412"/>
    </source>
</evidence>
<dbReference type="InterPro" id="IPR000182">
    <property type="entry name" value="GNAT_dom"/>
</dbReference>
<evidence type="ECO:0000259" key="1">
    <source>
        <dbReference type="PROSITE" id="PS51186"/>
    </source>
</evidence>
<dbReference type="Pfam" id="PF13508">
    <property type="entry name" value="Acetyltransf_7"/>
    <property type="match status" value="1"/>
</dbReference>
<organism evidence="2 3">
    <name type="scientific">Fulvimarina uroteuthidis</name>
    <dbReference type="NCBI Taxonomy" id="3098149"/>
    <lineage>
        <taxon>Bacteria</taxon>
        <taxon>Pseudomonadati</taxon>
        <taxon>Pseudomonadota</taxon>
        <taxon>Alphaproteobacteria</taxon>
        <taxon>Hyphomicrobiales</taxon>
        <taxon>Aurantimonadaceae</taxon>
        <taxon>Fulvimarina</taxon>
    </lineage>
</organism>
<dbReference type="Gene3D" id="3.40.630.30">
    <property type="match status" value="1"/>
</dbReference>
<dbReference type="PROSITE" id="PS51186">
    <property type="entry name" value="GNAT"/>
    <property type="match status" value="1"/>
</dbReference>
<proteinExistence type="predicted"/>